<dbReference type="EMBL" id="CDOI01000182">
    <property type="protein sequence ID" value="CEN48829.1"/>
    <property type="molecule type" value="Genomic_DNA"/>
</dbReference>
<name>A0A0B7IDQ9_9FLAO</name>
<reference evidence="1 2" key="1">
    <citation type="submission" date="2015-01" db="EMBL/GenBank/DDBJ databases">
        <authorList>
            <person name="Xiang T."/>
            <person name="Song Y."/>
            <person name="Huang L."/>
            <person name="Wang B."/>
            <person name="Wu P."/>
        </authorList>
    </citation>
    <scope>NUCLEOTIDE SEQUENCE [LARGE SCALE GENOMIC DNA]</scope>
    <source>
        <strain evidence="1 2">CcD38</strain>
    </source>
</reference>
<dbReference type="Proteomes" id="UP000045051">
    <property type="component" value="Unassembled WGS sequence"/>
</dbReference>
<sequence>MCNERQVFYPIGNPFPNFGKLSRLQRIPIMNAVNIGRPLAVKIGDWFYQLVKFTYNLGVFYKNQPHTTYATSVLISCFKINGNK</sequence>
<gene>
    <name evidence="1" type="ORF">CCAND38_680006</name>
</gene>
<proteinExistence type="predicted"/>
<accession>A0A0B7IDQ9</accession>
<evidence type="ECO:0000313" key="1">
    <source>
        <dbReference type="EMBL" id="CEN48829.1"/>
    </source>
</evidence>
<protein>
    <submittedName>
        <fullName evidence="1">Uncharacterized protein</fullName>
    </submittedName>
</protein>
<evidence type="ECO:0000313" key="2">
    <source>
        <dbReference type="Proteomes" id="UP000045051"/>
    </source>
</evidence>
<dbReference type="AlphaFoldDB" id="A0A0B7IDQ9"/>
<organism evidence="1 2">
    <name type="scientific">Capnocytophaga canis</name>
    <dbReference type="NCBI Taxonomy" id="1848903"/>
    <lineage>
        <taxon>Bacteria</taxon>
        <taxon>Pseudomonadati</taxon>
        <taxon>Bacteroidota</taxon>
        <taxon>Flavobacteriia</taxon>
        <taxon>Flavobacteriales</taxon>
        <taxon>Flavobacteriaceae</taxon>
        <taxon>Capnocytophaga</taxon>
    </lineage>
</organism>
<keyword evidence="2" id="KW-1185">Reference proteome</keyword>